<feature type="transmembrane region" description="Helical" evidence="7">
    <location>
        <begin position="361"/>
        <end position="384"/>
    </location>
</feature>
<feature type="transmembrane region" description="Helical" evidence="7">
    <location>
        <begin position="432"/>
        <end position="452"/>
    </location>
</feature>
<dbReference type="Gene3D" id="1.20.1740.10">
    <property type="entry name" value="Amino acid/polyamine transporter I"/>
    <property type="match status" value="1"/>
</dbReference>
<feature type="transmembrane region" description="Helical" evidence="7">
    <location>
        <begin position="21"/>
        <end position="43"/>
    </location>
</feature>
<dbReference type="EMBL" id="JXAL01000001">
    <property type="protein sequence ID" value="KIL37290.1"/>
    <property type="molecule type" value="Genomic_DNA"/>
</dbReference>
<protein>
    <submittedName>
        <fullName evidence="9">Amino acid permease</fullName>
    </submittedName>
</protein>
<keyword evidence="5 7" id="KW-1133">Transmembrane helix</keyword>
<evidence type="ECO:0000256" key="5">
    <source>
        <dbReference type="ARBA" id="ARBA00022989"/>
    </source>
</evidence>
<comment type="caution">
    <text evidence="9">The sequence shown here is derived from an EMBL/GenBank/DDBJ whole genome shotgun (WGS) entry which is preliminary data.</text>
</comment>
<keyword evidence="6 7" id="KW-0472">Membrane</keyword>
<accession>A0ABR5A8B1</accession>
<dbReference type="Pfam" id="PF00324">
    <property type="entry name" value="AA_permease"/>
    <property type="match status" value="1"/>
</dbReference>
<feature type="transmembrane region" description="Helical" evidence="7">
    <location>
        <begin position="127"/>
        <end position="144"/>
    </location>
</feature>
<evidence type="ECO:0000259" key="8">
    <source>
        <dbReference type="Pfam" id="PF00324"/>
    </source>
</evidence>
<name>A0ABR5A8B1_9BACL</name>
<evidence type="ECO:0000313" key="9">
    <source>
        <dbReference type="EMBL" id="KIL37290.1"/>
    </source>
</evidence>
<organism evidence="9 10">
    <name type="scientific">Cohnella kolymensis</name>
    <dbReference type="NCBI Taxonomy" id="1590652"/>
    <lineage>
        <taxon>Bacteria</taxon>
        <taxon>Bacillati</taxon>
        <taxon>Bacillota</taxon>
        <taxon>Bacilli</taxon>
        <taxon>Bacillales</taxon>
        <taxon>Paenibacillaceae</taxon>
        <taxon>Cohnella</taxon>
    </lineage>
</organism>
<keyword evidence="2" id="KW-0813">Transport</keyword>
<feature type="transmembrane region" description="Helical" evidence="7">
    <location>
        <begin position="284"/>
        <end position="310"/>
    </location>
</feature>
<feature type="transmembrane region" description="Helical" evidence="7">
    <location>
        <begin position="201"/>
        <end position="222"/>
    </location>
</feature>
<feature type="transmembrane region" description="Helical" evidence="7">
    <location>
        <begin position="49"/>
        <end position="68"/>
    </location>
</feature>
<feature type="transmembrane region" description="Helical" evidence="7">
    <location>
        <begin position="156"/>
        <end position="181"/>
    </location>
</feature>
<evidence type="ECO:0000313" key="10">
    <source>
        <dbReference type="Proteomes" id="UP000054526"/>
    </source>
</evidence>
<dbReference type="PANTHER" id="PTHR43495">
    <property type="entry name" value="GABA PERMEASE"/>
    <property type="match status" value="1"/>
</dbReference>
<keyword evidence="4" id="KW-0029">Amino-acid transport</keyword>
<keyword evidence="10" id="KW-1185">Reference proteome</keyword>
<dbReference type="RefSeq" id="WP_041058463.1">
    <property type="nucleotide sequence ID" value="NZ_JXAL01000001.1"/>
</dbReference>
<dbReference type="InterPro" id="IPR004841">
    <property type="entry name" value="AA-permease/SLC12A_dom"/>
</dbReference>
<feature type="transmembrane region" description="Helical" evidence="7">
    <location>
        <begin position="243"/>
        <end position="264"/>
    </location>
</feature>
<evidence type="ECO:0000256" key="6">
    <source>
        <dbReference type="ARBA" id="ARBA00023136"/>
    </source>
</evidence>
<evidence type="ECO:0000256" key="3">
    <source>
        <dbReference type="ARBA" id="ARBA00022692"/>
    </source>
</evidence>
<comment type="subcellular location">
    <subcellularLocation>
        <location evidence="1">Membrane</location>
        <topology evidence="1">Multi-pass membrane protein</topology>
    </subcellularLocation>
</comment>
<gene>
    <name evidence="9" type="ORF">SD71_00905</name>
</gene>
<reference evidence="9 10" key="1">
    <citation type="submission" date="2014-12" db="EMBL/GenBank/DDBJ databases">
        <title>Draft genome sequence of Cohnella kolymensis strain B-2846.</title>
        <authorList>
            <person name="Karlyshev A.V."/>
            <person name="Kudryashova E.B."/>
        </authorList>
    </citation>
    <scope>NUCLEOTIDE SEQUENCE [LARGE SCALE GENOMIC DNA]</scope>
    <source>
        <strain evidence="9 10">VKM B-2846</strain>
    </source>
</reference>
<evidence type="ECO:0000256" key="2">
    <source>
        <dbReference type="ARBA" id="ARBA00022448"/>
    </source>
</evidence>
<proteinExistence type="predicted"/>
<dbReference type="PANTHER" id="PTHR43495:SF5">
    <property type="entry name" value="GAMMA-AMINOBUTYRIC ACID PERMEASE"/>
    <property type="match status" value="1"/>
</dbReference>
<dbReference type="Proteomes" id="UP000054526">
    <property type="component" value="Unassembled WGS sequence"/>
</dbReference>
<sequence>MKHDELMEREAGLHRGLTQRQLTMIGLGGAIGTGLFMGSAIAISYAGPAVILSYVIAAFIAVIMMFSLSEMAVAHPTAGSFGVYAEKYVSGWAGFTSRWTYWAAQVVAVGGESVAVGIYMTYWFPGIPVWVWTLAFGAVLIYVNSRSIENFGTFEYWFALIKVVAIVAFIIFGIAAVMGVGTPAVGFENYTKHGGFMPNGFGGMWMAVLMAIFSFVGVEVIAVTAGEAQEPRKAVPRAMKTMVFRLVAFYFLAMGIMLAVVPWINAGAKEVTQSPFVQVFDHVGIVYAAGIMNFVVMTAALSSMNTNLYLTSRMIFSLSRGNYAPQALGKLSKKGTPVNALLLSSLGVVIAGLIAKLSPLAYNYLFGIALFGALYVWVLILISHMRFRSIWKASGGEELPVRAPLFPYLQIIGIGLLAAILITMGLDQDFWNISWKVGVPWLIFLTVIYYAVYKRKLVAAKAEIETNV</sequence>
<evidence type="ECO:0000256" key="7">
    <source>
        <dbReference type="SAM" id="Phobius"/>
    </source>
</evidence>
<feature type="transmembrane region" description="Helical" evidence="7">
    <location>
        <begin position="338"/>
        <end position="355"/>
    </location>
</feature>
<feature type="transmembrane region" description="Helical" evidence="7">
    <location>
        <begin position="405"/>
        <end position="426"/>
    </location>
</feature>
<dbReference type="PIRSF" id="PIRSF006060">
    <property type="entry name" value="AA_transporter"/>
    <property type="match status" value="1"/>
</dbReference>
<keyword evidence="3 7" id="KW-0812">Transmembrane</keyword>
<feature type="domain" description="Amino acid permease/ SLC12A" evidence="8">
    <location>
        <begin position="22"/>
        <end position="456"/>
    </location>
</feature>
<evidence type="ECO:0000256" key="1">
    <source>
        <dbReference type="ARBA" id="ARBA00004141"/>
    </source>
</evidence>
<evidence type="ECO:0000256" key="4">
    <source>
        <dbReference type="ARBA" id="ARBA00022970"/>
    </source>
</evidence>